<dbReference type="OrthoDB" id="9810708at2"/>
<dbReference type="RefSeq" id="WP_137090554.1">
    <property type="nucleotide sequence ID" value="NZ_CP028923.1"/>
</dbReference>
<accession>A0A4D7JFJ6</accession>
<dbReference type="SUPFAM" id="SSF103473">
    <property type="entry name" value="MFS general substrate transporter"/>
    <property type="match status" value="1"/>
</dbReference>
<dbReference type="EMBL" id="CP028923">
    <property type="protein sequence ID" value="QCK14969.1"/>
    <property type="molecule type" value="Genomic_DNA"/>
</dbReference>
<dbReference type="InterPro" id="IPR036259">
    <property type="entry name" value="MFS_trans_sf"/>
</dbReference>
<feature type="transmembrane region" description="Helical" evidence="1">
    <location>
        <begin position="21"/>
        <end position="44"/>
    </location>
</feature>
<reference evidence="2 3" key="1">
    <citation type="submission" date="2018-04" db="EMBL/GenBank/DDBJ databases">
        <title>Complete genome uncultured novel isolate.</title>
        <authorList>
            <person name="Merlino G."/>
        </authorList>
    </citation>
    <scope>NUCLEOTIDE SEQUENCE [LARGE SCALE GENOMIC DNA]</scope>
    <source>
        <strain evidence="3">R1DC9</strain>
    </source>
</reference>
<evidence type="ECO:0000313" key="2">
    <source>
        <dbReference type="EMBL" id="QCK14969.1"/>
    </source>
</evidence>
<protein>
    <submittedName>
        <fullName evidence="2">Uncharacterized protein</fullName>
    </submittedName>
</protein>
<keyword evidence="3" id="KW-1185">Reference proteome</keyword>
<dbReference type="Proteomes" id="UP000298616">
    <property type="component" value="Chromosome"/>
</dbReference>
<keyword evidence="1" id="KW-1133">Transmembrane helix</keyword>
<evidence type="ECO:0000256" key="1">
    <source>
        <dbReference type="SAM" id="Phobius"/>
    </source>
</evidence>
<organism evidence="2 3">
    <name type="scientific">Mangrovivirga cuniculi</name>
    <dbReference type="NCBI Taxonomy" id="2715131"/>
    <lineage>
        <taxon>Bacteria</taxon>
        <taxon>Pseudomonadati</taxon>
        <taxon>Bacteroidota</taxon>
        <taxon>Cytophagia</taxon>
        <taxon>Cytophagales</taxon>
        <taxon>Mangrovivirgaceae</taxon>
        <taxon>Mangrovivirga</taxon>
    </lineage>
</organism>
<keyword evidence="1" id="KW-0812">Transmembrane</keyword>
<gene>
    <name evidence="2" type="ORF">DCC35_09545</name>
</gene>
<sequence length="167" mass="18837">MIDKLIGLIGARPDEKEKVMLLLAKGFFMGIFLAGYTVTAQTLFINRIGADKLDTAFVLTGFLGVIVTWIYSKIQHNLHYSKLVIGNIVLVTFLILGIRICFHFYGSQDWLIYLLYILYGPINALVILGFWGVFLRLFNLRQSKRIIGGIDSGQLSASILTFLLYPL</sequence>
<feature type="transmembrane region" description="Helical" evidence="1">
    <location>
        <begin position="111"/>
        <end position="134"/>
    </location>
</feature>
<name>A0A4D7JFJ6_9BACT</name>
<dbReference type="KEGG" id="fpf:DCC35_09545"/>
<proteinExistence type="predicted"/>
<dbReference type="AlphaFoldDB" id="A0A4D7JFJ6"/>
<keyword evidence="1" id="KW-0472">Membrane</keyword>
<evidence type="ECO:0000313" key="3">
    <source>
        <dbReference type="Proteomes" id="UP000298616"/>
    </source>
</evidence>
<feature type="transmembrane region" description="Helical" evidence="1">
    <location>
        <begin position="56"/>
        <end position="72"/>
    </location>
</feature>
<feature type="transmembrane region" description="Helical" evidence="1">
    <location>
        <begin position="84"/>
        <end position="105"/>
    </location>
</feature>